<name>A0A9Q0DC54_9TELE</name>
<dbReference type="Proteomes" id="UP001148018">
    <property type="component" value="Unassembled WGS sequence"/>
</dbReference>
<reference evidence="1" key="1">
    <citation type="submission" date="2022-07" db="EMBL/GenBank/DDBJ databases">
        <title>Chromosome-level genome of Muraenolepis orangiensis.</title>
        <authorList>
            <person name="Kim J."/>
        </authorList>
    </citation>
    <scope>NUCLEOTIDE SEQUENCE</scope>
    <source>
        <strain evidence="1">KU_S4_2022</strain>
        <tissue evidence="1">Muscle</tissue>
    </source>
</reference>
<evidence type="ECO:0000313" key="3">
    <source>
        <dbReference type="Proteomes" id="UP001148018"/>
    </source>
</evidence>
<dbReference type="EMBL" id="JANIIK010000120">
    <property type="protein sequence ID" value="KAJ3583877.1"/>
    <property type="molecule type" value="Genomic_DNA"/>
</dbReference>
<gene>
    <name evidence="2" type="ORF">NHX12_011720</name>
    <name evidence="1" type="ORF">NHX12_015374</name>
</gene>
<accession>A0A9Q0DC54</accession>
<dbReference type="EMBL" id="JANIIK010000116">
    <property type="protein sequence ID" value="KAJ3588125.1"/>
    <property type="molecule type" value="Genomic_DNA"/>
</dbReference>
<sequence>MPSPVPLAPAVCLREECPPLSHWLQQSVSERNALPCPIGSSSLSQRGMPSPVPLAPAVCLSERNALPCPIGSSSLSQRGMHSPVPLAPAVCLREECTPLCAMQAG</sequence>
<dbReference type="AlphaFoldDB" id="A0A9Q0DC54"/>
<proteinExistence type="predicted"/>
<keyword evidence="3" id="KW-1185">Reference proteome</keyword>
<evidence type="ECO:0000313" key="1">
    <source>
        <dbReference type="EMBL" id="KAJ3583877.1"/>
    </source>
</evidence>
<organism evidence="1 3">
    <name type="scientific">Muraenolepis orangiensis</name>
    <name type="common">Patagonian moray cod</name>
    <dbReference type="NCBI Taxonomy" id="630683"/>
    <lineage>
        <taxon>Eukaryota</taxon>
        <taxon>Metazoa</taxon>
        <taxon>Chordata</taxon>
        <taxon>Craniata</taxon>
        <taxon>Vertebrata</taxon>
        <taxon>Euteleostomi</taxon>
        <taxon>Actinopterygii</taxon>
        <taxon>Neopterygii</taxon>
        <taxon>Teleostei</taxon>
        <taxon>Neoteleostei</taxon>
        <taxon>Acanthomorphata</taxon>
        <taxon>Zeiogadaria</taxon>
        <taxon>Gadariae</taxon>
        <taxon>Gadiformes</taxon>
        <taxon>Muraenolepidoidei</taxon>
        <taxon>Muraenolepididae</taxon>
        <taxon>Muraenolepis</taxon>
    </lineage>
</organism>
<comment type="caution">
    <text evidence="1">The sequence shown here is derived from an EMBL/GenBank/DDBJ whole genome shotgun (WGS) entry which is preliminary data.</text>
</comment>
<evidence type="ECO:0000313" key="2">
    <source>
        <dbReference type="EMBL" id="KAJ3588125.1"/>
    </source>
</evidence>
<protein>
    <submittedName>
        <fullName evidence="1">Uncharacterized protein</fullName>
    </submittedName>
</protein>